<keyword evidence="8" id="KW-0902">Two-component regulatory system</keyword>
<keyword evidence="3 9" id="KW-0597">Phosphoprotein</keyword>
<dbReference type="SMART" id="SM00448">
    <property type="entry name" value="REC"/>
    <property type="match status" value="1"/>
</dbReference>
<dbReference type="Gene3D" id="3.30.565.10">
    <property type="entry name" value="Histidine kinase-like ATPase, C-terminal domain"/>
    <property type="match status" value="1"/>
</dbReference>
<dbReference type="SMART" id="SM00091">
    <property type="entry name" value="PAS"/>
    <property type="match status" value="2"/>
</dbReference>
<dbReference type="Gene3D" id="3.40.50.2300">
    <property type="match status" value="1"/>
</dbReference>
<evidence type="ECO:0000259" key="12">
    <source>
        <dbReference type="PROSITE" id="PS50112"/>
    </source>
</evidence>
<reference evidence="14" key="2">
    <citation type="submission" date="2020-08" db="EMBL/GenBank/DDBJ databases">
        <title>The Agave Microbiome: Exploring the role of microbial communities in plant adaptations to desert environments.</title>
        <authorList>
            <person name="Partida-Martinez L.P."/>
        </authorList>
    </citation>
    <scope>NUCLEOTIDE SEQUENCE [LARGE SCALE GENOMIC DNA]</scope>
    <source>
        <strain evidence="14">AT2.8</strain>
    </source>
</reference>
<dbReference type="PANTHER" id="PTHR43065">
    <property type="entry name" value="SENSOR HISTIDINE KINASE"/>
    <property type="match status" value="1"/>
</dbReference>
<evidence type="ECO:0000313" key="14">
    <source>
        <dbReference type="Proteomes" id="UP000548423"/>
    </source>
</evidence>
<name>A0A852TGW5_9BACI</name>
<evidence type="ECO:0000256" key="9">
    <source>
        <dbReference type="PROSITE-ProRule" id="PRU00169"/>
    </source>
</evidence>
<evidence type="ECO:0000256" key="5">
    <source>
        <dbReference type="ARBA" id="ARBA00022741"/>
    </source>
</evidence>
<dbReference type="NCBIfam" id="TIGR00229">
    <property type="entry name" value="sensory_box"/>
    <property type="match status" value="2"/>
</dbReference>
<dbReference type="InterPro" id="IPR036890">
    <property type="entry name" value="HATPase_C_sf"/>
</dbReference>
<dbReference type="Gene3D" id="1.10.287.130">
    <property type="match status" value="1"/>
</dbReference>
<dbReference type="PROSITE" id="PS50109">
    <property type="entry name" value="HIS_KIN"/>
    <property type="match status" value="1"/>
</dbReference>
<evidence type="ECO:0000313" key="13">
    <source>
        <dbReference type="EMBL" id="NYE07451.1"/>
    </source>
</evidence>
<dbReference type="EC" id="2.7.13.3" evidence="2"/>
<gene>
    <name evidence="13" type="ORF">F4694_004262</name>
</gene>
<dbReference type="SMART" id="SM00388">
    <property type="entry name" value="HisKA"/>
    <property type="match status" value="1"/>
</dbReference>
<organism evidence="13 14">
    <name type="scientific">Neobacillus niacini</name>
    <dbReference type="NCBI Taxonomy" id="86668"/>
    <lineage>
        <taxon>Bacteria</taxon>
        <taxon>Bacillati</taxon>
        <taxon>Bacillota</taxon>
        <taxon>Bacilli</taxon>
        <taxon>Bacillales</taxon>
        <taxon>Bacillaceae</taxon>
        <taxon>Neobacillus</taxon>
    </lineage>
</organism>
<feature type="modified residue" description="4-aspartylphosphate" evidence="9">
    <location>
        <position position="76"/>
    </location>
</feature>
<dbReference type="Pfam" id="PF00512">
    <property type="entry name" value="HisKA"/>
    <property type="match status" value="1"/>
</dbReference>
<dbReference type="PRINTS" id="PR00344">
    <property type="entry name" value="BCTRLSENSOR"/>
</dbReference>
<dbReference type="GO" id="GO:0005524">
    <property type="term" value="F:ATP binding"/>
    <property type="evidence" value="ECO:0007669"/>
    <property type="project" value="UniProtKB-KW"/>
</dbReference>
<dbReference type="InterPro" id="IPR035965">
    <property type="entry name" value="PAS-like_dom_sf"/>
</dbReference>
<dbReference type="InterPro" id="IPR003661">
    <property type="entry name" value="HisK_dim/P_dom"/>
</dbReference>
<dbReference type="Proteomes" id="UP000548423">
    <property type="component" value="Unassembled WGS sequence"/>
</dbReference>
<keyword evidence="7" id="KW-0067">ATP-binding</keyword>
<dbReference type="PANTHER" id="PTHR43065:SF46">
    <property type="entry name" value="C4-DICARBOXYLATE TRANSPORT SENSOR PROTEIN DCTB"/>
    <property type="match status" value="1"/>
</dbReference>
<evidence type="ECO:0000256" key="8">
    <source>
        <dbReference type="ARBA" id="ARBA00023012"/>
    </source>
</evidence>
<evidence type="ECO:0000256" key="6">
    <source>
        <dbReference type="ARBA" id="ARBA00022777"/>
    </source>
</evidence>
<dbReference type="SUPFAM" id="SSF55785">
    <property type="entry name" value="PYP-like sensor domain (PAS domain)"/>
    <property type="match status" value="2"/>
</dbReference>
<dbReference type="PROSITE" id="PS50110">
    <property type="entry name" value="RESPONSE_REGULATORY"/>
    <property type="match status" value="1"/>
</dbReference>
<dbReference type="CDD" id="cd00082">
    <property type="entry name" value="HisKA"/>
    <property type="match status" value="1"/>
</dbReference>
<dbReference type="SUPFAM" id="SSF55874">
    <property type="entry name" value="ATPase domain of HSP90 chaperone/DNA topoisomerase II/histidine kinase"/>
    <property type="match status" value="1"/>
</dbReference>
<dbReference type="InterPro" id="IPR004358">
    <property type="entry name" value="Sig_transdc_His_kin-like_C"/>
</dbReference>
<dbReference type="Pfam" id="PF13426">
    <property type="entry name" value="PAS_9"/>
    <property type="match status" value="2"/>
</dbReference>
<evidence type="ECO:0000259" key="11">
    <source>
        <dbReference type="PROSITE" id="PS50110"/>
    </source>
</evidence>
<dbReference type="SUPFAM" id="SSF52172">
    <property type="entry name" value="CheY-like"/>
    <property type="match status" value="1"/>
</dbReference>
<dbReference type="SUPFAM" id="SSF47384">
    <property type="entry name" value="Homodimeric domain of signal transducing histidine kinase"/>
    <property type="match status" value="1"/>
</dbReference>
<evidence type="ECO:0000259" key="10">
    <source>
        <dbReference type="PROSITE" id="PS50109"/>
    </source>
</evidence>
<accession>A0A852TGW5</accession>
<dbReference type="AlphaFoldDB" id="A0A852TGW5"/>
<evidence type="ECO:0000256" key="3">
    <source>
        <dbReference type="ARBA" id="ARBA00022553"/>
    </source>
</evidence>
<comment type="catalytic activity">
    <reaction evidence="1">
        <text>ATP + protein L-histidine = ADP + protein N-phospho-L-histidine.</text>
        <dbReference type="EC" id="2.7.13.3"/>
    </reaction>
</comment>
<dbReference type="Pfam" id="PF02518">
    <property type="entry name" value="HATPase_c"/>
    <property type="match status" value="1"/>
</dbReference>
<dbReference type="InterPro" id="IPR005467">
    <property type="entry name" value="His_kinase_dom"/>
</dbReference>
<reference evidence="14" key="1">
    <citation type="submission" date="2020-07" db="EMBL/GenBank/DDBJ databases">
        <authorList>
            <person name="Partida-Martinez L."/>
            <person name="Huntemann M."/>
            <person name="Clum A."/>
            <person name="Wang J."/>
            <person name="Palaniappan K."/>
            <person name="Ritter S."/>
            <person name="Chen I.-M."/>
            <person name="Stamatis D."/>
            <person name="Reddy T."/>
            <person name="O'Malley R."/>
            <person name="Daum C."/>
            <person name="Shapiro N."/>
            <person name="Ivanova N."/>
            <person name="Kyrpides N."/>
            <person name="Woyke T."/>
        </authorList>
    </citation>
    <scope>NUCLEOTIDE SEQUENCE [LARGE SCALE GENOMIC DNA]</scope>
    <source>
        <strain evidence="14">AT2.8</strain>
    </source>
</reference>
<dbReference type="InterPro" id="IPR011006">
    <property type="entry name" value="CheY-like_superfamily"/>
</dbReference>
<evidence type="ECO:0000256" key="4">
    <source>
        <dbReference type="ARBA" id="ARBA00022679"/>
    </source>
</evidence>
<dbReference type="CDD" id="cd00130">
    <property type="entry name" value="PAS"/>
    <property type="match status" value="1"/>
</dbReference>
<keyword evidence="5" id="KW-0547">Nucleotide-binding</keyword>
<dbReference type="Gene3D" id="3.30.450.20">
    <property type="entry name" value="PAS domain"/>
    <property type="match status" value="2"/>
</dbReference>
<dbReference type="InterPro" id="IPR036097">
    <property type="entry name" value="HisK_dim/P_sf"/>
</dbReference>
<keyword evidence="6" id="KW-0418">Kinase</keyword>
<dbReference type="PROSITE" id="PS50112">
    <property type="entry name" value="PAS"/>
    <property type="match status" value="1"/>
</dbReference>
<keyword evidence="4" id="KW-0808">Transferase</keyword>
<evidence type="ECO:0000256" key="2">
    <source>
        <dbReference type="ARBA" id="ARBA00012438"/>
    </source>
</evidence>
<feature type="domain" description="PAS" evidence="12">
    <location>
        <begin position="182"/>
        <end position="230"/>
    </location>
</feature>
<dbReference type="InterPro" id="IPR000014">
    <property type="entry name" value="PAS"/>
</dbReference>
<evidence type="ECO:0000256" key="1">
    <source>
        <dbReference type="ARBA" id="ARBA00000085"/>
    </source>
</evidence>
<proteinExistence type="predicted"/>
<dbReference type="InterPro" id="IPR003594">
    <property type="entry name" value="HATPase_dom"/>
</dbReference>
<dbReference type="SMART" id="SM00387">
    <property type="entry name" value="HATPase_c"/>
    <property type="match status" value="1"/>
</dbReference>
<comment type="caution">
    <text evidence="13">The sequence shown here is derived from an EMBL/GenBank/DDBJ whole genome shotgun (WGS) entry which is preliminary data.</text>
</comment>
<evidence type="ECO:0000256" key="7">
    <source>
        <dbReference type="ARBA" id="ARBA00022840"/>
    </source>
</evidence>
<dbReference type="InterPro" id="IPR001789">
    <property type="entry name" value="Sig_transdc_resp-reg_receiver"/>
</dbReference>
<dbReference type="GO" id="GO:0000155">
    <property type="term" value="F:phosphorelay sensor kinase activity"/>
    <property type="evidence" value="ECO:0007669"/>
    <property type="project" value="InterPro"/>
</dbReference>
<dbReference type="SMART" id="SM00086">
    <property type="entry name" value="PAC"/>
    <property type="match status" value="2"/>
</dbReference>
<dbReference type="EMBL" id="JACCBX010000009">
    <property type="protein sequence ID" value="NYE07451.1"/>
    <property type="molecule type" value="Genomic_DNA"/>
</dbReference>
<feature type="domain" description="Response regulatory" evidence="11">
    <location>
        <begin position="27"/>
        <end position="144"/>
    </location>
</feature>
<dbReference type="Pfam" id="PF00072">
    <property type="entry name" value="Response_reg"/>
    <property type="match status" value="1"/>
</dbReference>
<dbReference type="InterPro" id="IPR001610">
    <property type="entry name" value="PAC"/>
</dbReference>
<feature type="domain" description="Histidine kinase" evidence="10">
    <location>
        <begin position="480"/>
        <end position="683"/>
    </location>
</feature>
<sequence length="688" mass="78199">MKTVTENLMDPKGSIKKLNKTPSQKVNILMVDDHPENLLALEAVLNSPNYNLISAHSGKEALKCMLQHDFAVILLDVQMPGLNGFDTAKLIKAREKTKNIPIIFITAISQEIEHVHQGYSVGAIDYIFKPFQPETLKKKIEQFVKIHQNHQETIIQTDLGHLLELNKVNKRLDRTTLNLRRTEALSKAVSETITDTIVTFDNQGCILSVNPAVTSMFGYQAKELLEKHVLKLFPKWENEVSCHSPLSFISTIRQSVGKIIEVVASRKDKSCFYGDLLIASTIIEDEQIFVCTVRDVTERKEIEKVKKQRFHNLEHVVEARTLELTKSNKKLQKEIEERKRMADHLFRSQERFRKIFDSSPLLKAILLQKDLTFIDINASWTKFTGYRSNELIHQKINRENFIDESSGKPIDLKNKIRNKKIRYETKDGEVRSGLLSTEMIDIDSEPCTLVVLNDITERVHLENEMYRLDRLNLIGEMAAGIAHEIRNPMTTVQGFLQLSRNRADNLSTDFIDLMLEELNRANSIITEFLNLAKNKISVKKKQNLNAIIEALSPLIQAEAFRSNKQLKLDLGECPDISLDEKEIRQLILNIALNGLDAMTSNGNLTIKTFQDDETVVLQIKDQGQGINPEVLSKLGTPFFTTKETGTGLGLAICYSVAKRHDAQIEIETGDDGTTFSIRFQINPILNTV</sequence>
<protein>
    <recommendedName>
        <fullName evidence="2">histidine kinase</fullName>
        <ecNumber evidence="2">2.7.13.3</ecNumber>
    </recommendedName>
</protein>